<dbReference type="OrthoDB" id="5867527at2759"/>
<evidence type="ECO:0000313" key="15">
    <source>
        <dbReference type="Proteomes" id="UP000005239"/>
    </source>
</evidence>
<keyword evidence="6" id="KW-0303">Gap junction</keyword>
<keyword evidence="11 12" id="KW-0407">Ion channel</keyword>
<evidence type="ECO:0000256" key="10">
    <source>
        <dbReference type="ARBA" id="ARBA00023136"/>
    </source>
</evidence>
<evidence type="ECO:0000256" key="4">
    <source>
        <dbReference type="ARBA" id="ARBA00022475"/>
    </source>
</evidence>
<dbReference type="GO" id="GO:0034220">
    <property type="term" value="P:monoatomic ion transmembrane transport"/>
    <property type="evidence" value="ECO:0007669"/>
    <property type="project" value="UniProtKB-KW"/>
</dbReference>
<reference evidence="15" key="1">
    <citation type="journal article" date="2008" name="Nat. Genet.">
        <title>The Pristionchus pacificus genome provides a unique perspective on nematode lifestyle and parasitism.</title>
        <authorList>
            <person name="Dieterich C."/>
            <person name="Clifton S.W."/>
            <person name="Schuster L.N."/>
            <person name="Chinwalla A."/>
            <person name="Delehaunty K."/>
            <person name="Dinkelacker I."/>
            <person name="Fulton L."/>
            <person name="Fulton R."/>
            <person name="Godfrey J."/>
            <person name="Minx P."/>
            <person name="Mitreva M."/>
            <person name="Roeseler W."/>
            <person name="Tian H."/>
            <person name="Witte H."/>
            <person name="Yang S.P."/>
            <person name="Wilson R.K."/>
            <person name="Sommer R.J."/>
        </authorList>
    </citation>
    <scope>NUCLEOTIDE SEQUENCE [LARGE SCALE GENOMIC DNA]</scope>
    <source>
        <strain evidence="15">PS312</strain>
    </source>
</reference>
<evidence type="ECO:0000256" key="3">
    <source>
        <dbReference type="ARBA" id="ARBA00022448"/>
    </source>
</evidence>
<dbReference type="PROSITE" id="PS51013">
    <property type="entry name" value="PANNEXIN"/>
    <property type="match status" value="1"/>
</dbReference>
<feature type="transmembrane region" description="Helical" evidence="12">
    <location>
        <begin position="182"/>
        <end position="206"/>
    </location>
</feature>
<evidence type="ECO:0000256" key="11">
    <source>
        <dbReference type="ARBA" id="ARBA00023303"/>
    </source>
</evidence>
<reference evidence="14" key="2">
    <citation type="submission" date="2022-06" db="UniProtKB">
        <authorList>
            <consortium name="EnsemblMetazoa"/>
        </authorList>
    </citation>
    <scope>IDENTIFICATION</scope>
    <source>
        <strain evidence="14">PS312</strain>
    </source>
</reference>
<dbReference type="PANTHER" id="PTHR11893:SF14">
    <property type="entry name" value="INNEXIN-10"/>
    <property type="match status" value="1"/>
</dbReference>
<dbReference type="InterPro" id="IPR000990">
    <property type="entry name" value="Innexin"/>
</dbReference>
<dbReference type="Pfam" id="PF00876">
    <property type="entry name" value="Innexin"/>
    <property type="match status" value="2"/>
</dbReference>
<keyword evidence="8 12" id="KW-1133">Transmembrane helix</keyword>
<keyword evidence="7" id="KW-0965">Cell junction</keyword>
<dbReference type="GO" id="GO:0005243">
    <property type="term" value="F:gap junction channel activity"/>
    <property type="evidence" value="ECO:0000318"/>
    <property type="project" value="GO_Central"/>
</dbReference>
<comment type="subcellular location">
    <subcellularLocation>
        <location evidence="1">Cell junction</location>
        <location evidence="1">Gap junction</location>
    </subcellularLocation>
    <subcellularLocation>
        <location evidence="2 12">Cell membrane</location>
        <topology evidence="2 12">Multi-pass membrane protein</topology>
    </subcellularLocation>
</comment>
<feature type="region of interest" description="Disordered" evidence="13">
    <location>
        <begin position="291"/>
        <end position="322"/>
    </location>
</feature>
<evidence type="ECO:0000256" key="1">
    <source>
        <dbReference type="ARBA" id="ARBA00004610"/>
    </source>
</evidence>
<sequence length="448" mass="51366">SGIRIHEVVERAADSNNVEEETRAKNIDLLSRHLQKALRFQRRIQRKKVIVHKTCKCLNLQYSSGFITSVYLFTKLLYAVNVVAQLLLMNQLVHELSRLVDQHIEFYTSFVAGVDGKYNRKTRYPLHSSFLRTNKYEWYGVDIIRDLISGVKWESSGFFPRVSVCDFEIRQMANIQKYSVQCVLVINMYAILFASSIFSIISWFFVMVFPCFSRWFVAQHLELSALHGFNPTNKRTSADVARFVHSYLHRDGIFVLRMLSSHAGVIFTTDLVCALYRAFYGIEECAESTDESQFDNRRNGKKAGFDFEGGGPIHDLPHAGHSTRRGIQIGDLLNVIQEGLTVPGRPRLAPVSQVGARGERGETSSSSQGEGVTERAQWLHEPREISYDTPREEVRSPRHHHHHHDQNTLSPKQAETPRSPQHHKSIDRLSSPTDPTRQDDLVRMLMDQ</sequence>
<comment type="caution">
    <text evidence="12">Lacks conserved residue(s) required for the propagation of feature annotation.</text>
</comment>
<keyword evidence="4" id="KW-1003">Cell membrane</keyword>
<evidence type="ECO:0000256" key="8">
    <source>
        <dbReference type="ARBA" id="ARBA00022989"/>
    </source>
</evidence>
<evidence type="ECO:0000256" key="6">
    <source>
        <dbReference type="ARBA" id="ARBA00022868"/>
    </source>
</evidence>
<evidence type="ECO:0000256" key="12">
    <source>
        <dbReference type="RuleBase" id="RU010713"/>
    </source>
</evidence>
<comment type="similarity">
    <text evidence="12">Belongs to the pannexin family.</text>
</comment>
<dbReference type="GO" id="GO:0005921">
    <property type="term" value="C:gap junction"/>
    <property type="evidence" value="ECO:0000318"/>
    <property type="project" value="GO_Central"/>
</dbReference>
<feature type="region of interest" description="Disordered" evidence="13">
    <location>
        <begin position="344"/>
        <end position="448"/>
    </location>
</feature>
<evidence type="ECO:0000256" key="2">
    <source>
        <dbReference type="ARBA" id="ARBA00004651"/>
    </source>
</evidence>
<gene>
    <name evidence="14" type="primary">WBGene00116184</name>
    <name evidence="12" type="synonym">inx</name>
</gene>
<accession>A0A2A6C8T3</accession>
<keyword evidence="5 12" id="KW-0812">Transmembrane</keyword>
<dbReference type="EnsemblMetazoa" id="PPA26630.1">
    <property type="protein sequence ID" value="PPA26630.1"/>
    <property type="gene ID" value="WBGene00116184"/>
</dbReference>
<keyword evidence="3 12" id="KW-0813">Transport</keyword>
<feature type="compositionally biased region" description="Basic and acidic residues" evidence="13">
    <location>
        <begin position="377"/>
        <end position="396"/>
    </location>
</feature>
<evidence type="ECO:0000256" key="5">
    <source>
        <dbReference type="ARBA" id="ARBA00022692"/>
    </source>
</evidence>
<comment type="function">
    <text evidence="12">Structural component of the gap junctions.</text>
</comment>
<dbReference type="AlphaFoldDB" id="A0A2A6C8T3"/>
<accession>A0A8R1UIB2</accession>
<protein>
    <recommendedName>
        <fullName evidence="12">Innexin</fullName>
    </recommendedName>
</protein>
<keyword evidence="9 12" id="KW-0406">Ion transport</keyword>
<dbReference type="PANTHER" id="PTHR11893">
    <property type="entry name" value="INNEXIN"/>
    <property type="match status" value="1"/>
</dbReference>
<dbReference type="GO" id="GO:0005886">
    <property type="term" value="C:plasma membrane"/>
    <property type="evidence" value="ECO:0000318"/>
    <property type="project" value="GO_Central"/>
</dbReference>
<keyword evidence="15" id="KW-1185">Reference proteome</keyword>
<proteinExistence type="inferred from homology"/>
<evidence type="ECO:0000313" key="14">
    <source>
        <dbReference type="EnsemblMetazoa" id="PPA26630.1"/>
    </source>
</evidence>
<keyword evidence="10 12" id="KW-0472">Membrane</keyword>
<dbReference type="Proteomes" id="UP000005239">
    <property type="component" value="Unassembled WGS sequence"/>
</dbReference>
<name>A0A2A6C8T3_PRIPA</name>
<evidence type="ECO:0000256" key="7">
    <source>
        <dbReference type="ARBA" id="ARBA00022949"/>
    </source>
</evidence>
<evidence type="ECO:0000256" key="9">
    <source>
        <dbReference type="ARBA" id="ARBA00023065"/>
    </source>
</evidence>
<evidence type="ECO:0000256" key="13">
    <source>
        <dbReference type="SAM" id="MobiDB-lite"/>
    </source>
</evidence>
<organism evidence="14 15">
    <name type="scientific">Pristionchus pacificus</name>
    <name type="common">Parasitic nematode worm</name>
    <dbReference type="NCBI Taxonomy" id="54126"/>
    <lineage>
        <taxon>Eukaryota</taxon>
        <taxon>Metazoa</taxon>
        <taxon>Ecdysozoa</taxon>
        <taxon>Nematoda</taxon>
        <taxon>Chromadorea</taxon>
        <taxon>Rhabditida</taxon>
        <taxon>Rhabditina</taxon>
        <taxon>Diplogasteromorpha</taxon>
        <taxon>Diplogasteroidea</taxon>
        <taxon>Neodiplogasteridae</taxon>
        <taxon>Pristionchus</taxon>
    </lineage>
</organism>
<feature type="compositionally biased region" description="Polar residues" evidence="13">
    <location>
        <begin position="407"/>
        <end position="419"/>
    </location>
</feature>